<dbReference type="SUPFAM" id="SSF53098">
    <property type="entry name" value="Ribonuclease H-like"/>
    <property type="match status" value="1"/>
</dbReference>
<accession>A0A2S7RM95</accession>
<dbReference type="InterPro" id="IPR001584">
    <property type="entry name" value="Integrase_cat-core"/>
</dbReference>
<evidence type="ECO:0000256" key="1">
    <source>
        <dbReference type="ARBA" id="ARBA00002190"/>
    </source>
</evidence>
<protein>
    <submittedName>
        <fullName evidence="7">IS30 family transposase</fullName>
    </submittedName>
</protein>
<dbReference type="PROSITE" id="PS01043">
    <property type="entry name" value="TRANSPOSASE_IS30"/>
    <property type="match status" value="1"/>
</dbReference>
<dbReference type="PANTHER" id="PTHR10948:SF23">
    <property type="entry name" value="TRANSPOSASE INSI FOR INSERTION SEQUENCE ELEMENT IS30A-RELATED"/>
    <property type="match status" value="1"/>
</dbReference>
<reference evidence="7 8" key="1">
    <citation type="journal article" date="2018" name="Pathog. Dis.">
        <title>Whole-genome sequencing based characterization of antimicrobial resistance in Enterococcus.</title>
        <authorList>
            <person name="Tyson G."/>
        </authorList>
    </citation>
    <scope>NUCLEOTIDE SEQUENCE [LARGE SCALE GENOMIC DNA]</scope>
    <source>
        <strain evidence="7 8">CVM N55263</strain>
    </source>
</reference>
<dbReference type="GO" id="GO:0004803">
    <property type="term" value="F:transposase activity"/>
    <property type="evidence" value="ECO:0007669"/>
    <property type="project" value="InterPro"/>
</dbReference>
<evidence type="ECO:0000259" key="6">
    <source>
        <dbReference type="PROSITE" id="PS50994"/>
    </source>
</evidence>
<dbReference type="InterPro" id="IPR051917">
    <property type="entry name" value="Transposase-Integrase"/>
</dbReference>
<dbReference type="GO" id="GO:0003677">
    <property type="term" value="F:DNA binding"/>
    <property type="evidence" value="ECO:0007669"/>
    <property type="project" value="UniProtKB-KW"/>
</dbReference>
<dbReference type="InterPro" id="IPR001598">
    <property type="entry name" value="Transposase_IS30_CS"/>
</dbReference>
<dbReference type="Proteomes" id="UP000237934">
    <property type="component" value="Unassembled WGS sequence"/>
</dbReference>
<sequence length="329" mass="38148">MVYKHLTAEERGKIEAYLDEGLRPAEIARRLDRHRSTITREIQRGTEARKANSIARLPYQASSAQNIAKLRKKNCGVTKKATIHNTKTILKYLNLKYSPEQIAHSIKSVKVCTSTIYNWIYSKTIDFNIKKLRRHGKRYKVKSSGSKIRIDRAFFENRTIDLRPEAVQLRTEFGHWEADTVVSKRGISTCLATFIERKTRQYVAIKLPNKTGRAMMAAIKKLIEMYPQGVKSITCDRGTEFVNQFQVGLIEDTFGCKIYYANPYAPHERGSNENHNGLLREYFPKPFNFKNVSQRIVDDAVENLNTRPRKILNWKTPAQKFKLEYARIT</sequence>
<dbReference type="EMBL" id="PUAP01000077">
    <property type="protein sequence ID" value="PQF19305.1"/>
    <property type="molecule type" value="Genomic_DNA"/>
</dbReference>
<dbReference type="InterPro" id="IPR036397">
    <property type="entry name" value="RNaseH_sf"/>
</dbReference>
<evidence type="ECO:0000256" key="4">
    <source>
        <dbReference type="ARBA" id="ARBA00023125"/>
    </source>
</evidence>
<dbReference type="InterPro" id="IPR025246">
    <property type="entry name" value="IS30-like_HTH"/>
</dbReference>
<dbReference type="Gene3D" id="1.10.10.60">
    <property type="entry name" value="Homeodomain-like"/>
    <property type="match status" value="1"/>
</dbReference>
<name>A0A2S7RM95_ENTMU</name>
<evidence type="ECO:0000256" key="2">
    <source>
        <dbReference type="ARBA" id="ARBA00006363"/>
    </source>
</evidence>
<proteinExistence type="inferred from homology"/>
<dbReference type="AlphaFoldDB" id="A0A2S7RM95"/>
<dbReference type="Pfam" id="PF13936">
    <property type="entry name" value="HTH_38"/>
    <property type="match status" value="1"/>
</dbReference>
<evidence type="ECO:0000256" key="3">
    <source>
        <dbReference type="ARBA" id="ARBA00022578"/>
    </source>
</evidence>
<evidence type="ECO:0000313" key="8">
    <source>
        <dbReference type="Proteomes" id="UP000237934"/>
    </source>
</evidence>
<dbReference type="RefSeq" id="WP_002337512.1">
    <property type="nucleotide sequence ID" value="NZ_JAQRDH010000023.1"/>
</dbReference>
<evidence type="ECO:0000256" key="5">
    <source>
        <dbReference type="ARBA" id="ARBA00023172"/>
    </source>
</evidence>
<keyword evidence="5" id="KW-0233">DNA recombination</keyword>
<dbReference type="InterPro" id="IPR053392">
    <property type="entry name" value="Transposase_IS30-like"/>
</dbReference>
<dbReference type="PROSITE" id="PS50994">
    <property type="entry name" value="INTEGRASE"/>
    <property type="match status" value="1"/>
</dbReference>
<keyword evidence="4" id="KW-0238">DNA-binding</keyword>
<dbReference type="GeneID" id="67040062"/>
<evidence type="ECO:0000313" key="7">
    <source>
        <dbReference type="EMBL" id="PQF19305.1"/>
    </source>
</evidence>
<feature type="domain" description="Integrase catalytic" evidence="6">
    <location>
        <begin position="160"/>
        <end position="325"/>
    </location>
</feature>
<dbReference type="InterPro" id="IPR012337">
    <property type="entry name" value="RNaseH-like_sf"/>
</dbReference>
<comment type="caution">
    <text evidence="7">The sequence shown here is derived from an EMBL/GenBank/DDBJ whole genome shotgun (WGS) entry which is preliminary data.</text>
</comment>
<dbReference type="GO" id="GO:0006313">
    <property type="term" value="P:DNA transposition"/>
    <property type="evidence" value="ECO:0007669"/>
    <property type="project" value="InterPro"/>
</dbReference>
<dbReference type="GO" id="GO:0015074">
    <property type="term" value="P:DNA integration"/>
    <property type="evidence" value="ECO:0007669"/>
    <property type="project" value="InterPro"/>
</dbReference>
<dbReference type="GO" id="GO:0005829">
    <property type="term" value="C:cytosol"/>
    <property type="evidence" value="ECO:0007669"/>
    <property type="project" value="TreeGrafter"/>
</dbReference>
<dbReference type="PANTHER" id="PTHR10948">
    <property type="entry name" value="TRANSPOSASE"/>
    <property type="match status" value="1"/>
</dbReference>
<comment type="function">
    <text evidence="1">Required for the transposition of the insertion element.</text>
</comment>
<comment type="similarity">
    <text evidence="2">Belongs to the transposase IS30 family.</text>
</comment>
<dbReference type="Pfam" id="PF00665">
    <property type="entry name" value="rve"/>
    <property type="match status" value="1"/>
</dbReference>
<keyword evidence="3" id="KW-0815">Transposition</keyword>
<dbReference type="NCBIfam" id="NF033563">
    <property type="entry name" value="transpos_IS30"/>
    <property type="match status" value="1"/>
</dbReference>
<gene>
    <name evidence="7" type="ORF">CUS89_15925</name>
</gene>
<organism evidence="7 8">
    <name type="scientific">Enterococcus mundtii</name>
    <dbReference type="NCBI Taxonomy" id="53346"/>
    <lineage>
        <taxon>Bacteria</taxon>
        <taxon>Bacillati</taxon>
        <taxon>Bacillota</taxon>
        <taxon>Bacilli</taxon>
        <taxon>Lactobacillales</taxon>
        <taxon>Enterococcaceae</taxon>
        <taxon>Enterococcus</taxon>
    </lineage>
</organism>
<dbReference type="Gene3D" id="3.30.420.10">
    <property type="entry name" value="Ribonuclease H-like superfamily/Ribonuclease H"/>
    <property type="match status" value="1"/>
</dbReference>